<name>A0ABY8J980_9BRAD</name>
<evidence type="ECO:0000313" key="3">
    <source>
        <dbReference type="Proteomes" id="UP001221546"/>
    </source>
</evidence>
<dbReference type="Gene3D" id="3.40.190.10">
    <property type="entry name" value="Periplasmic binding protein-like II"/>
    <property type="match status" value="2"/>
</dbReference>
<dbReference type="PANTHER" id="PTHR42941:SF1">
    <property type="entry name" value="SLL1037 PROTEIN"/>
    <property type="match status" value="1"/>
</dbReference>
<feature type="transmembrane region" description="Helical" evidence="1">
    <location>
        <begin position="24"/>
        <end position="46"/>
    </location>
</feature>
<sequence>MSSPSDTDKTNDAARRRRRRSNSLLLVLAVGFLVFGAAAGALYYALRPEVLRIAVGPPGSDDHKVVEAMADAFASESRTVRLSPIKADGAVESLALLRAGKADLAVGRGDLDMPADAQTVATLRKNFVVLWAPSGLAGKASKRKHAPKIKEIADLAGHRVGVIGRTPANAAFLRVILSASGVQADKVAIMHFGTDHIEELARDPTLDAFMAVGPLDSKITSDAIAATTRVRGAPKFLAIETSEAIALKHPRYESEEIPPGVFNADPAWPDDKVETVSVSHLIVARKTLSEATVAAFFRQLFAVRQAIARQVPGAAHITKPDTEKDAELPVHRGAAAVIEGNERSFLDRYGDYFWFALLLLSAIGSAGAWLRRYLNRDEREENTSHRNRLLAMVSSARTAETNQELLALQREADAIIAETLESYDDAAIEEEELAAFGLVLELLNHAIVERRAALQRGPLEPVRGAAVGHSLPPRG</sequence>
<dbReference type="Pfam" id="PF16868">
    <property type="entry name" value="NMT1_3"/>
    <property type="match status" value="1"/>
</dbReference>
<evidence type="ECO:0000256" key="1">
    <source>
        <dbReference type="SAM" id="Phobius"/>
    </source>
</evidence>
<gene>
    <name evidence="2" type="ORF">QA636_27165</name>
</gene>
<dbReference type="Proteomes" id="UP001221546">
    <property type="component" value="Chromosome"/>
</dbReference>
<keyword evidence="1" id="KW-1133">Transmembrane helix</keyword>
<dbReference type="SUPFAM" id="SSF53850">
    <property type="entry name" value="Periplasmic binding protein-like II"/>
    <property type="match status" value="1"/>
</dbReference>
<feature type="transmembrane region" description="Helical" evidence="1">
    <location>
        <begin position="352"/>
        <end position="370"/>
    </location>
</feature>
<proteinExistence type="predicted"/>
<organism evidence="2 3">
    <name type="scientific">Bradyrhizobium brasilense</name>
    <dbReference type="NCBI Taxonomy" id="1419277"/>
    <lineage>
        <taxon>Bacteria</taxon>
        <taxon>Pseudomonadati</taxon>
        <taxon>Pseudomonadota</taxon>
        <taxon>Alphaproteobacteria</taxon>
        <taxon>Hyphomicrobiales</taxon>
        <taxon>Nitrobacteraceae</taxon>
        <taxon>Bradyrhizobium</taxon>
    </lineage>
</organism>
<dbReference type="InterPro" id="IPR011852">
    <property type="entry name" value="TRAP_TAXI"/>
</dbReference>
<protein>
    <submittedName>
        <fullName evidence="2">TAXI family TRAP transporter solute-binding subunit</fullName>
    </submittedName>
</protein>
<keyword evidence="1" id="KW-0472">Membrane</keyword>
<dbReference type="NCBIfam" id="TIGR02122">
    <property type="entry name" value="TRAP_TAXI"/>
    <property type="match status" value="1"/>
</dbReference>
<dbReference type="EMBL" id="CP121646">
    <property type="protein sequence ID" value="WFU61196.1"/>
    <property type="molecule type" value="Genomic_DNA"/>
</dbReference>
<dbReference type="RefSeq" id="WP_141343187.1">
    <property type="nucleotide sequence ID" value="NZ_CP121646.1"/>
</dbReference>
<evidence type="ECO:0000313" key="2">
    <source>
        <dbReference type="EMBL" id="WFU61196.1"/>
    </source>
</evidence>
<keyword evidence="1" id="KW-0812">Transmembrane</keyword>
<dbReference type="PANTHER" id="PTHR42941">
    <property type="entry name" value="SLL1037 PROTEIN"/>
    <property type="match status" value="1"/>
</dbReference>
<keyword evidence="3" id="KW-1185">Reference proteome</keyword>
<accession>A0ABY8J980</accession>
<reference evidence="2 3" key="1">
    <citation type="submission" date="2023-04" db="EMBL/GenBank/DDBJ databases">
        <title>Australian commercial rhizobial inoculants.</title>
        <authorList>
            <person name="Kohlmeier M.G."/>
            <person name="O'Hara G.W."/>
            <person name="Colombi E."/>
            <person name="Ramsay J.P."/>
            <person name="Terpolilli J."/>
        </authorList>
    </citation>
    <scope>NUCLEOTIDE SEQUENCE [LARGE SCALE GENOMIC DNA]</scope>
    <source>
        <strain evidence="2 3">CB627</strain>
    </source>
</reference>